<evidence type="ECO:0000313" key="3">
    <source>
        <dbReference type="Proteomes" id="UP000030106"/>
    </source>
</evidence>
<dbReference type="GO" id="GO:0004672">
    <property type="term" value="F:protein kinase activity"/>
    <property type="evidence" value="ECO:0007669"/>
    <property type="project" value="InterPro"/>
</dbReference>
<dbReference type="STRING" id="1245745.A0A0A2VFK9"/>
<accession>A0A0A2VFK9</accession>
<sequence>MVFTKLKRVILILEGLLNKPNKMDVAEEDQDARLAVRRAKYVFIKSSLDEAIEELEQWQRKVESSLFLVMLRMDHKVDTELVRKRQETSIVASIPSARVLRDGLRDGQRQDGLPVFLKKSELDAMTKTIIPFCDAVLGQRAGSSKQLILNQIQCSLQANVEIMKKDVRDLARKLRHKDPQTFGLLTCKGVVKDETKIGPILEVSFTLVFEKPKGLADPRSLRHLLTAGSAPSSMSEKLDIARELAKSVSYVHTFGFVHKNIRPETVLTLMDAKTVRRSTFLVGLDAFRREDGRTHLRNDSGWTKDLYRHPNRQGPTPRDDYIMQHDIYSLGVCLLEIGLWRSFVSYDLDSGHPIPLEALGLIRDAVPVESSVILKEKLVEMTQNELPACMGSRYAQVVHTCLTCLDPNNVDFGHEVDFQDEDGIRIGVSERRQSPPTPRPEPIFDDAVFLHSLWYAHSRDTVASLFFMLANARIPRIYIAQSMCQANKVAQEPHYLAARAQMLLHSYKDVEDGSPRLDEQNICAALPPDELFQIATKQGWKLANRGEASMPDGRETMTEEQAKELRAYAELVKGASEAVRRSGKWWRSYEIRAAQQG</sequence>
<dbReference type="PANTHER" id="PTHR37542:SF1">
    <property type="entry name" value="PRION-INHIBITION AND PROPAGATION HELO DOMAIN-CONTAINING PROTEIN"/>
    <property type="match status" value="1"/>
</dbReference>
<dbReference type="InterPro" id="IPR011009">
    <property type="entry name" value="Kinase-like_dom_sf"/>
</dbReference>
<dbReference type="InterPro" id="IPR029063">
    <property type="entry name" value="SAM-dependent_MTases_sf"/>
</dbReference>
<dbReference type="GO" id="GO:0005524">
    <property type="term" value="F:ATP binding"/>
    <property type="evidence" value="ECO:0007669"/>
    <property type="project" value="InterPro"/>
</dbReference>
<dbReference type="AlphaFoldDB" id="A0A0A2VFK9"/>
<dbReference type="Gene3D" id="1.10.510.10">
    <property type="entry name" value="Transferase(Phosphotransferase) domain 1"/>
    <property type="match status" value="1"/>
</dbReference>
<proteinExistence type="predicted"/>
<dbReference type="EMBL" id="ANFO01000996">
    <property type="protein sequence ID" value="KGQ04930.1"/>
    <property type="molecule type" value="Genomic_DNA"/>
</dbReference>
<organism evidence="2 3">
    <name type="scientific">Beauveria bassiana D1-5</name>
    <dbReference type="NCBI Taxonomy" id="1245745"/>
    <lineage>
        <taxon>Eukaryota</taxon>
        <taxon>Fungi</taxon>
        <taxon>Dikarya</taxon>
        <taxon>Ascomycota</taxon>
        <taxon>Pezizomycotina</taxon>
        <taxon>Sordariomycetes</taxon>
        <taxon>Hypocreomycetidae</taxon>
        <taxon>Hypocreales</taxon>
        <taxon>Cordycipitaceae</taxon>
        <taxon>Beauveria</taxon>
    </lineage>
</organism>
<reference evidence="2 3" key="1">
    <citation type="submission" date="2012-10" db="EMBL/GenBank/DDBJ databases">
        <title>Genome sequencing and analysis of entomopathogenic fungi Beauveria bassiana D1-5.</title>
        <authorList>
            <person name="Li Q."/>
            <person name="Wang L."/>
            <person name="Zhang Z."/>
            <person name="Wang Q."/>
            <person name="Ren J."/>
            <person name="Wang M."/>
            <person name="Xu W."/>
            <person name="Wang J."/>
            <person name="Lu Y."/>
            <person name="Du Q."/>
            <person name="Sun Z."/>
        </authorList>
    </citation>
    <scope>NUCLEOTIDE SEQUENCE [LARGE SCALE GENOMIC DNA]</scope>
    <source>
        <strain evidence="2 3">D1-5</strain>
    </source>
</reference>
<dbReference type="PANTHER" id="PTHR37542">
    <property type="entry name" value="HELO DOMAIN-CONTAINING PROTEIN-RELATED"/>
    <property type="match status" value="1"/>
</dbReference>
<dbReference type="HOGENOM" id="CLU_457068_0_0_1"/>
<comment type="caution">
    <text evidence="2">The sequence shown here is derived from an EMBL/GenBank/DDBJ whole genome shotgun (WGS) entry which is preliminary data.</text>
</comment>
<name>A0A0A2VFK9_BEABA</name>
<dbReference type="Gene3D" id="3.40.50.150">
    <property type="entry name" value="Vaccinia Virus protein VP39"/>
    <property type="match status" value="1"/>
</dbReference>
<protein>
    <recommendedName>
        <fullName evidence="1">Protein kinase domain-containing protein</fullName>
    </recommendedName>
</protein>
<dbReference type="Proteomes" id="UP000030106">
    <property type="component" value="Unassembled WGS sequence"/>
</dbReference>
<evidence type="ECO:0000313" key="2">
    <source>
        <dbReference type="EMBL" id="KGQ04930.1"/>
    </source>
</evidence>
<gene>
    <name evidence="2" type="ORF">BBAD15_g9806</name>
</gene>
<feature type="domain" description="Protein kinase" evidence="1">
    <location>
        <begin position="85"/>
        <end position="424"/>
    </location>
</feature>
<evidence type="ECO:0000259" key="1">
    <source>
        <dbReference type="PROSITE" id="PS50011"/>
    </source>
</evidence>
<dbReference type="PROSITE" id="PS50011">
    <property type="entry name" value="PROTEIN_KINASE_DOM"/>
    <property type="match status" value="1"/>
</dbReference>
<dbReference type="SUPFAM" id="SSF56112">
    <property type="entry name" value="Protein kinase-like (PK-like)"/>
    <property type="match status" value="1"/>
</dbReference>
<dbReference type="InterPro" id="IPR000719">
    <property type="entry name" value="Prot_kinase_dom"/>
</dbReference>